<evidence type="ECO:0000259" key="2">
    <source>
        <dbReference type="Pfam" id="PF00078"/>
    </source>
</evidence>
<gene>
    <name evidence="3" type="ORF">ANN_22054</name>
</gene>
<reference evidence="3 4" key="1">
    <citation type="journal article" date="2022" name="Allergy">
        <title>Genome assembly and annotation of Periplaneta americana reveal a comprehensive cockroach allergen profile.</title>
        <authorList>
            <person name="Wang L."/>
            <person name="Xiong Q."/>
            <person name="Saelim N."/>
            <person name="Wang L."/>
            <person name="Nong W."/>
            <person name="Wan A.T."/>
            <person name="Shi M."/>
            <person name="Liu X."/>
            <person name="Cao Q."/>
            <person name="Hui J.H.L."/>
            <person name="Sookrung N."/>
            <person name="Leung T.F."/>
            <person name="Tungtrongchitr A."/>
            <person name="Tsui S.K.W."/>
        </authorList>
    </citation>
    <scope>NUCLEOTIDE SEQUENCE [LARGE SCALE GENOMIC DNA]</scope>
    <source>
        <strain evidence="3">PWHHKU_190912</strain>
    </source>
</reference>
<dbReference type="SUPFAM" id="SSF56219">
    <property type="entry name" value="DNase I-like"/>
    <property type="match status" value="1"/>
</dbReference>
<dbReference type="CDD" id="cd09076">
    <property type="entry name" value="L1-EN"/>
    <property type="match status" value="1"/>
</dbReference>
<feature type="compositionally biased region" description="Basic residues" evidence="1">
    <location>
        <begin position="60"/>
        <end position="74"/>
    </location>
</feature>
<dbReference type="PANTHER" id="PTHR47027:SF20">
    <property type="entry name" value="REVERSE TRANSCRIPTASE-LIKE PROTEIN WITH RNA-DIRECTED DNA POLYMERASE DOMAIN"/>
    <property type="match status" value="1"/>
</dbReference>
<dbReference type="Proteomes" id="UP001148838">
    <property type="component" value="Unassembled WGS sequence"/>
</dbReference>
<feature type="compositionally biased region" description="Basic and acidic residues" evidence="1">
    <location>
        <begin position="75"/>
        <end position="98"/>
    </location>
</feature>
<accession>A0ABQ8S799</accession>
<protein>
    <recommendedName>
        <fullName evidence="2">Reverse transcriptase domain-containing protein</fullName>
    </recommendedName>
</protein>
<evidence type="ECO:0000313" key="3">
    <source>
        <dbReference type="EMBL" id="KAJ4429850.1"/>
    </source>
</evidence>
<organism evidence="3 4">
    <name type="scientific">Periplaneta americana</name>
    <name type="common">American cockroach</name>
    <name type="synonym">Blatta americana</name>
    <dbReference type="NCBI Taxonomy" id="6978"/>
    <lineage>
        <taxon>Eukaryota</taxon>
        <taxon>Metazoa</taxon>
        <taxon>Ecdysozoa</taxon>
        <taxon>Arthropoda</taxon>
        <taxon>Hexapoda</taxon>
        <taxon>Insecta</taxon>
        <taxon>Pterygota</taxon>
        <taxon>Neoptera</taxon>
        <taxon>Polyneoptera</taxon>
        <taxon>Dictyoptera</taxon>
        <taxon>Blattodea</taxon>
        <taxon>Blattoidea</taxon>
        <taxon>Blattidae</taxon>
        <taxon>Blattinae</taxon>
        <taxon>Periplaneta</taxon>
    </lineage>
</organism>
<evidence type="ECO:0000256" key="1">
    <source>
        <dbReference type="SAM" id="MobiDB-lite"/>
    </source>
</evidence>
<keyword evidence="4" id="KW-1185">Reference proteome</keyword>
<feature type="domain" description="Reverse transcriptase" evidence="2">
    <location>
        <begin position="905"/>
        <end position="1057"/>
    </location>
</feature>
<dbReference type="Pfam" id="PF00078">
    <property type="entry name" value="RVT_1"/>
    <property type="match status" value="1"/>
</dbReference>
<proteinExistence type="predicted"/>
<dbReference type="InterPro" id="IPR036691">
    <property type="entry name" value="Endo/exonu/phosph_ase_sf"/>
</dbReference>
<name>A0ABQ8S799_PERAM</name>
<sequence length="1136" mass="130979">MMLETGLILHRIGTDGGLCEGGNEHPGSLEGVMGPYVCTHGTHRIKFTSFIYAPEDRPFRASHKRRERRRRKNSLKGEIKTTVLKEKEEKKDLKETERGPSPGRKSHFTNNKTKLQRAHNLCVCFVSNVRKYNHITPSLEAIGWLKPGMPNPCTLCSGAHCAAVSVRCALSIPLPGGSESPWRERYTVPAAAYHLLKIPKASTAARELLCYDSSVEIIKLKHSLSCKLYVANEACGAICSLSDVGSRRWKQCPEHKNHSADWGTIKAKDRRNHLLKTVRRARKLHLPSEPRNIDELNVIADRYIERLEGGHSPTKKEAEVHRYGQTNITQALPSTKTANFNASLEEFLWIILRRCINIAGYLTSEWNEGDNIGEMRLGSNSDIYPAFAHIGLRENPGKKLNQVTCPDRDSSLGHPVSRRTHRHDTTVHDVIRLLIPALYKNQSDSLMTADGDCHHLYKLMEPMRHRWSISDAIRLLSAEIRNTLIVADRGDGLQIWTVAANILNKQSWTADKGWSSSLGLGEGLTTHHRKKQLVTNSYSKPRNRTDSLARPQQRNKVLRFGTWNVTSLYRTGGVTLVAKELARYRIDFVGVQEGRWCDIIVINAHAPTEEKDDYIKDSFYEELEHTFDQFPRYHMKILLGDFNAKVGREDIFRPTIGKESLHANSSDNGVRLVNFATSKNLIVKSTTFPHKDIHKYTWTSPDGLTHNQIDHILIDKRRHTSIVDIRTFRGADCNSDHYLVIGELRERLSVAKRIEQQVNITKFNILKLKDEEAKQNYQVEISNRFATLESSDEVEKELDVNSVWENIRDSIKIAAEQSIGYYKTKKKKPWFDEDCCMVVERRKQAKLKFLQDPVEEKRDNYFNERREASRTLRNKKRSYLKEKLNEVETNSKNKNIRDLYKGIKESKNGYQPRIMEKKWEYKDTVHQLFIDFKKAYDSVKREVLYNILIEFGIPKKLVRLIKMCLSETYSRVRIGQFLSDPFPIHCRLKQGDAPLLFNFALEYAIRKVQDNRQGLELNGLHQLLVYADDVNMLGENTQTVRENTEILLEASKAIGLKRLKWAGHVARMGESRNAYRVLVGRPEGKRPLGRPRRRWEDNIKMDLREVGYDDRDWLNLAQDRDRWRAYVRAAMNLRVP</sequence>
<evidence type="ECO:0000313" key="4">
    <source>
        <dbReference type="Proteomes" id="UP001148838"/>
    </source>
</evidence>
<dbReference type="EMBL" id="JAJSOF020000033">
    <property type="protein sequence ID" value="KAJ4429850.1"/>
    <property type="molecule type" value="Genomic_DNA"/>
</dbReference>
<dbReference type="PANTHER" id="PTHR47027">
    <property type="entry name" value="REVERSE TRANSCRIPTASE DOMAIN-CONTAINING PROTEIN"/>
    <property type="match status" value="1"/>
</dbReference>
<dbReference type="InterPro" id="IPR000477">
    <property type="entry name" value="RT_dom"/>
</dbReference>
<dbReference type="Gene3D" id="3.60.10.10">
    <property type="entry name" value="Endonuclease/exonuclease/phosphatase"/>
    <property type="match status" value="1"/>
</dbReference>
<comment type="caution">
    <text evidence="3">The sequence shown here is derived from an EMBL/GenBank/DDBJ whole genome shotgun (WGS) entry which is preliminary data.</text>
</comment>
<feature type="region of interest" description="Disordered" evidence="1">
    <location>
        <begin position="60"/>
        <end position="111"/>
    </location>
</feature>